<name>A0A4U7B4I7_9PEZI</name>
<evidence type="ECO:0000256" key="5">
    <source>
        <dbReference type="ARBA" id="ARBA00022741"/>
    </source>
</evidence>
<feature type="domain" description="RecF/RecN/SMC N-terminal" evidence="14">
    <location>
        <begin position="117"/>
        <end position="1136"/>
    </location>
</feature>
<dbReference type="SUPFAM" id="SSF52540">
    <property type="entry name" value="P-loop containing nucleoside triphosphate hydrolases"/>
    <property type="match status" value="1"/>
</dbReference>
<evidence type="ECO:0000256" key="13">
    <source>
        <dbReference type="SAM" id="MobiDB-lite"/>
    </source>
</evidence>
<keyword evidence="10" id="KW-0234">DNA repair</keyword>
<dbReference type="GO" id="GO:0003684">
    <property type="term" value="F:damaged DNA binding"/>
    <property type="evidence" value="ECO:0007669"/>
    <property type="project" value="TreeGrafter"/>
</dbReference>
<evidence type="ECO:0000259" key="14">
    <source>
        <dbReference type="Pfam" id="PF02463"/>
    </source>
</evidence>
<dbReference type="Proteomes" id="UP000308133">
    <property type="component" value="Unassembled WGS sequence"/>
</dbReference>
<evidence type="ECO:0000256" key="2">
    <source>
        <dbReference type="ARBA" id="ARBA00004286"/>
    </source>
</evidence>
<protein>
    <submittedName>
        <fullName evidence="15">RecF/RecN/SMC N-terminal domain-containing protein 3</fullName>
    </submittedName>
</protein>
<organism evidence="15 16">
    <name type="scientific">Elsinoe australis</name>
    <dbReference type="NCBI Taxonomy" id="40998"/>
    <lineage>
        <taxon>Eukaryota</taxon>
        <taxon>Fungi</taxon>
        <taxon>Dikarya</taxon>
        <taxon>Ascomycota</taxon>
        <taxon>Pezizomycotina</taxon>
        <taxon>Dothideomycetes</taxon>
        <taxon>Dothideomycetidae</taxon>
        <taxon>Myriangiales</taxon>
        <taxon>Elsinoaceae</taxon>
        <taxon>Elsinoe</taxon>
    </lineage>
</organism>
<feature type="compositionally biased region" description="Acidic residues" evidence="13">
    <location>
        <begin position="12"/>
        <end position="26"/>
    </location>
</feature>
<keyword evidence="11" id="KW-0539">Nucleus</keyword>
<feature type="region of interest" description="Disordered" evidence="13">
    <location>
        <begin position="1"/>
        <end position="82"/>
    </location>
</feature>
<dbReference type="AlphaFoldDB" id="A0A4U7B4I7"/>
<evidence type="ECO:0000256" key="12">
    <source>
        <dbReference type="SAM" id="Coils"/>
    </source>
</evidence>
<dbReference type="InterPro" id="IPR027417">
    <property type="entry name" value="P-loop_NTPase"/>
</dbReference>
<feature type="compositionally biased region" description="Acidic residues" evidence="13">
    <location>
        <begin position="60"/>
        <end position="82"/>
    </location>
</feature>
<dbReference type="GO" id="GO:0005524">
    <property type="term" value="F:ATP binding"/>
    <property type="evidence" value="ECO:0007669"/>
    <property type="project" value="UniProtKB-KW"/>
</dbReference>
<dbReference type="GO" id="GO:0003697">
    <property type="term" value="F:single-stranded DNA binding"/>
    <property type="evidence" value="ECO:0007669"/>
    <property type="project" value="TreeGrafter"/>
</dbReference>
<comment type="similarity">
    <text evidence="3">Belongs to the SMC family. SMC6 subfamily.</text>
</comment>
<reference evidence="15 16" key="1">
    <citation type="submission" date="2018-02" db="EMBL/GenBank/DDBJ databases">
        <title>Draft genome sequences of Elsinoe sp., causing black scab on jojoba.</title>
        <authorList>
            <person name="Stodart B."/>
            <person name="Jeffress S."/>
            <person name="Ash G."/>
            <person name="Arun Chinnappa K."/>
        </authorList>
    </citation>
    <scope>NUCLEOTIDE SEQUENCE [LARGE SCALE GENOMIC DNA]</scope>
    <source>
        <strain evidence="15 16">Hillstone_2</strain>
    </source>
</reference>
<dbReference type="GO" id="GO:0000724">
    <property type="term" value="P:double-strand break repair via homologous recombination"/>
    <property type="evidence" value="ECO:0007669"/>
    <property type="project" value="TreeGrafter"/>
</dbReference>
<accession>A0A4U7B4I7</accession>
<keyword evidence="7" id="KW-0067">ATP-binding</keyword>
<evidence type="ECO:0000313" key="16">
    <source>
        <dbReference type="Proteomes" id="UP000308133"/>
    </source>
</evidence>
<evidence type="ECO:0000256" key="3">
    <source>
        <dbReference type="ARBA" id="ARBA00006793"/>
    </source>
</evidence>
<proteinExistence type="inferred from homology"/>
<sequence>MAPNKRRRTLEDDGDCDRPEEGDEATDTQQARSEQRSARRKKSRIARAHENGGSAVSDVDSQDEPDTNMDGNEDNDDNDDNESVLEDDIMKQMQEDQDFDKLMDNGKANKPAEYGVIEEVHCSNFMCHERLTVTLGPLINFIIGHNGSGKSAVLTALTLCLGAKATATNRGTSLKNFIKEGKDNAMVSVRVKNQGELAYQHDLYGDQIRVERHFNRNGQSGFKIKNSEGRLITTKKGDLEDMLDYLGLQLDNPMNVLSQDLARQFLSNSSPHDKYKFFLKGTQLEQLDRDYRMMADYVDQAEAKLETRKGDIDHLKAQVAKAEQKKKESEQAETIGERIRHLEWMHAWAQVEEQERNLAQAEEAVARADETIARRRREAEAKSDDYTSKNENLEAAKAVKEDTENELRPVADERDKIKEEFDKNKQLLLQNQTQLRHIQTDIRSAKNEMKKFEDQIAAEERRIQEASGPAQAEKLEGLRNAEEDARQKKDEFESFNDKRPLERERDTAKADVDAKLQSMQPAEQAIRDAETRLQDLQRNRNDRMKAYNPNTSNILRAIQNDRRFKDKPVGPLGLHVKLLKPEWSSVVETTFGQVLESFVVTNSHDQSILRELQQRNNCHGDIYIGNPRPLDIRENKAQTDYDTLLDVLDIEHDIIRNQFIINQSAEQVILVPDRQTGADLNSSTPRPRNVKVVLTMHDTLRGEGHRFSTTANGSRVDRVKPWTRNARMQTNVEAQIAAQRENVADAKRKLDSHRQELRQLEEKLKRANQALNRFAGQARDLRIAMQRAEDHVIDIRQQLESYKIDAGTLDSLKDSLKDAKETHDMYGNSYQDAIEEKDRLNEAQRTVKTKLDTINASAAELEKKLEKVLNAIKKHDDARTQALKQKNLAIGFLEEAEKAKESAEQDKAQLKDTVEEYTTEASNVHGRIEVDAGMTTDRIDKKIERLQQERRAAQDRVGGTREEIVARWSAAKAAYREGSSSYDSLYAVKELLKKAYVKRISTWRDFRKHIMARAKIMFALLLRHRKFKGRLMSDHDARSLDIMVEPDVTKTSDKGRQTKTLSGGEKSFSTICLLLAIWEAMGSPIRCLDEFDVFMDNVNRDTSMRMMIQAARAATGKQYILITPQSMNNINVENDMRIHKMSDPERGRTALPFGS</sequence>
<dbReference type="PANTHER" id="PTHR19306:SF6">
    <property type="entry name" value="STRUCTURAL MAINTENANCE OF CHROMOSOMES PROTEIN 6"/>
    <property type="match status" value="1"/>
</dbReference>
<dbReference type="EMBL" id="PTQR01000039">
    <property type="protein sequence ID" value="TKX24625.1"/>
    <property type="molecule type" value="Genomic_DNA"/>
</dbReference>
<feature type="compositionally biased region" description="Basic and acidic residues" evidence="13">
    <location>
        <begin position="473"/>
        <end position="511"/>
    </location>
</feature>
<dbReference type="PANTHER" id="PTHR19306">
    <property type="entry name" value="STRUCTURAL MAINTENANCE OF CHROMOSOMES 5,6 SMC5, SMC6"/>
    <property type="match status" value="1"/>
</dbReference>
<evidence type="ECO:0000256" key="4">
    <source>
        <dbReference type="ARBA" id="ARBA00022454"/>
    </source>
</evidence>
<evidence type="ECO:0000256" key="7">
    <source>
        <dbReference type="ARBA" id="ARBA00022840"/>
    </source>
</evidence>
<comment type="caution">
    <text evidence="15">The sequence shown here is derived from an EMBL/GenBank/DDBJ whole genome shotgun (WGS) entry which is preliminary data.</text>
</comment>
<evidence type="ECO:0000256" key="9">
    <source>
        <dbReference type="ARBA" id="ARBA00023172"/>
    </source>
</evidence>
<evidence type="ECO:0000256" key="10">
    <source>
        <dbReference type="ARBA" id="ARBA00023204"/>
    </source>
</evidence>
<keyword evidence="9" id="KW-0233">DNA recombination</keyword>
<dbReference type="GO" id="GO:0030915">
    <property type="term" value="C:Smc5-Smc6 complex"/>
    <property type="evidence" value="ECO:0007669"/>
    <property type="project" value="TreeGrafter"/>
</dbReference>
<evidence type="ECO:0000256" key="11">
    <source>
        <dbReference type="ARBA" id="ARBA00023242"/>
    </source>
</evidence>
<evidence type="ECO:0000256" key="8">
    <source>
        <dbReference type="ARBA" id="ARBA00023054"/>
    </source>
</evidence>
<gene>
    <name evidence="15" type="ORF">C1H76_3234</name>
</gene>
<dbReference type="InterPro" id="IPR003395">
    <property type="entry name" value="RecF/RecN/SMC_N"/>
</dbReference>
<dbReference type="Gene3D" id="3.40.50.300">
    <property type="entry name" value="P-loop containing nucleotide triphosphate hydrolases"/>
    <property type="match status" value="2"/>
</dbReference>
<feature type="coiled-coil region" evidence="12">
    <location>
        <begin position="851"/>
        <end position="963"/>
    </location>
</feature>
<comment type="subcellular location">
    <subcellularLocation>
        <location evidence="2">Chromosome</location>
    </subcellularLocation>
    <subcellularLocation>
        <location evidence="1">Nucleus</location>
    </subcellularLocation>
</comment>
<dbReference type="GO" id="GO:0005634">
    <property type="term" value="C:nucleus"/>
    <property type="evidence" value="ECO:0007669"/>
    <property type="project" value="UniProtKB-SubCell"/>
</dbReference>
<keyword evidence="5" id="KW-0547">Nucleotide-binding</keyword>
<feature type="coiled-coil region" evidence="12">
    <location>
        <begin position="729"/>
        <end position="805"/>
    </location>
</feature>
<evidence type="ECO:0000313" key="15">
    <source>
        <dbReference type="EMBL" id="TKX24625.1"/>
    </source>
</evidence>
<keyword evidence="6" id="KW-0227">DNA damage</keyword>
<evidence type="ECO:0000256" key="6">
    <source>
        <dbReference type="ARBA" id="ARBA00022763"/>
    </source>
</evidence>
<feature type="region of interest" description="Disordered" evidence="13">
    <location>
        <begin position="462"/>
        <end position="511"/>
    </location>
</feature>
<keyword evidence="4" id="KW-0158">Chromosome</keyword>
<dbReference type="GO" id="GO:0035861">
    <property type="term" value="C:site of double-strand break"/>
    <property type="evidence" value="ECO:0007669"/>
    <property type="project" value="TreeGrafter"/>
</dbReference>
<evidence type="ECO:0000256" key="1">
    <source>
        <dbReference type="ARBA" id="ARBA00004123"/>
    </source>
</evidence>
<keyword evidence="8 12" id="KW-0175">Coiled coil</keyword>
<dbReference type="Pfam" id="PF02463">
    <property type="entry name" value="SMC_N"/>
    <property type="match status" value="1"/>
</dbReference>